<keyword evidence="1 3" id="KW-0853">WD repeat</keyword>
<dbReference type="InterPro" id="IPR027417">
    <property type="entry name" value="P-loop_NTPase"/>
</dbReference>
<evidence type="ECO:0000256" key="2">
    <source>
        <dbReference type="ARBA" id="ARBA00022737"/>
    </source>
</evidence>
<dbReference type="PROSITE" id="PS00678">
    <property type="entry name" value="WD_REPEATS_1"/>
    <property type="match status" value="2"/>
</dbReference>
<dbReference type="CDD" id="cd00200">
    <property type="entry name" value="WD40"/>
    <property type="match status" value="1"/>
</dbReference>
<evidence type="ECO:0000259" key="4">
    <source>
        <dbReference type="PROSITE" id="PS50837"/>
    </source>
</evidence>
<proteinExistence type="predicted"/>
<feature type="repeat" description="WD" evidence="3">
    <location>
        <begin position="712"/>
        <end position="743"/>
    </location>
</feature>
<dbReference type="Pfam" id="PF24883">
    <property type="entry name" value="NPHP3_N"/>
    <property type="match status" value="1"/>
</dbReference>
<feature type="repeat" description="WD" evidence="3">
    <location>
        <begin position="785"/>
        <end position="826"/>
    </location>
</feature>
<dbReference type="PANTHER" id="PTHR19879">
    <property type="entry name" value="TRANSCRIPTION INITIATION FACTOR TFIID"/>
    <property type="match status" value="1"/>
</dbReference>
<dbReference type="PROSITE" id="PS50294">
    <property type="entry name" value="WD_REPEATS_REGION"/>
    <property type="match status" value="3"/>
</dbReference>
<dbReference type="AlphaFoldDB" id="A0AAV9W277"/>
<feature type="domain" description="NACHT" evidence="4">
    <location>
        <begin position="207"/>
        <end position="353"/>
    </location>
</feature>
<dbReference type="Gene3D" id="2.130.10.10">
    <property type="entry name" value="YVTN repeat-like/Quinoprotein amine dehydrogenase"/>
    <property type="match status" value="2"/>
</dbReference>
<dbReference type="PROSITE" id="PS50837">
    <property type="entry name" value="NACHT"/>
    <property type="match status" value="1"/>
</dbReference>
<dbReference type="InterPro" id="IPR007111">
    <property type="entry name" value="NACHT_NTPase"/>
</dbReference>
<evidence type="ECO:0000256" key="1">
    <source>
        <dbReference type="ARBA" id="ARBA00022574"/>
    </source>
</evidence>
<dbReference type="Pfam" id="PF00400">
    <property type="entry name" value="WD40"/>
    <property type="match status" value="6"/>
</dbReference>
<dbReference type="PANTHER" id="PTHR19879:SF9">
    <property type="entry name" value="TRANSCRIPTION INITIATION FACTOR TFIID SUBUNIT 5"/>
    <property type="match status" value="1"/>
</dbReference>
<dbReference type="InterPro" id="IPR015943">
    <property type="entry name" value="WD40/YVTN_repeat-like_dom_sf"/>
</dbReference>
<dbReference type="EMBL" id="JAVHJL010000007">
    <property type="protein sequence ID" value="KAK6500105.1"/>
    <property type="molecule type" value="Genomic_DNA"/>
</dbReference>
<keyword evidence="2" id="KW-0677">Repeat</keyword>
<gene>
    <name evidence="5" type="ORF">TWF481_010463</name>
</gene>
<organism evidence="5 6">
    <name type="scientific">Arthrobotrys musiformis</name>
    <dbReference type="NCBI Taxonomy" id="47236"/>
    <lineage>
        <taxon>Eukaryota</taxon>
        <taxon>Fungi</taxon>
        <taxon>Dikarya</taxon>
        <taxon>Ascomycota</taxon>
        <taxon>Pezizomycotina</taxon>
        <taxon>Orbiliomycetes</taxon>
        <taxon>Orbiliales</taxon>
        <taxon>Orbiliaceae</taxon>
        <taxon>Arthrobotrys</taxon>
    </lineage>
</organism>
<reference evidence="5 6" key="1">
    <citation type="submission" date="2023-08" db="EMBL/GenBank/DDBJ databases">
        <authorList>
            <person name="Palmer J.M."/>
        </authorList>
    </citation>
    <scope>NUCLEOTIDE SEQUENCE [LARGE SCALE GENOMIC DNA]</scope>
    <source>
        <strain evidence="5 6">TWF481</strain>
    </source>
</reference>
<protein>
    <recommendedName>
        <fullName evidence="4">NACHT domain-containing protein</fullName>
    </recommendedName>
</protein>
<keyword evidence="6" id="KW-1185">Reference proteome</keyword>
<dbReference type="SMART" id="SM00320">
    <property type="entry name" value="WD40"/>
    <property type="match status" value="6"/>
</dbReference>
<name>A0AAV9W277_9PEZI</name>
<dbReference type="SUPFAM" id="SSF52540">
    <property type="entry name" value="P-loop containing nucleoside triphosphate hydrolases"/>
    <property type="match status" value="1"/>
</dbReference>
<dbReference type="InterPro" id="IPR001680">
    <property type="entry name" value="WD40_rpt"/>
</dbReference>
<feature type="repeat" description="WD" evidence="3">
    <location>
        <begin position="661"/>
        <end position="702"/>
    </location>
</feature>
<dbReference type="InterPro" id="IPR036322">
    <property type="entry name" value="WD40_repeat_dom_sf"/>
</dbReference>
<dbReference type="SUPFAM" id="SSF50978">
    <property type="entry name" value="WD40 repeat-like"/>
    <property type="match status" value="1"/>
</dbReference>
<dbReference type="Proteomes" id="UP001370758">
    <property type="component" value="Unassembled WGS sequence"/>
</dbReference>
<feature type="repeat" description="WD" evidence="3">
    <location>
        <begin position="748"/>
        <end position="784"/>
    </location>
</feature>
<evidence type="ECO:0000313" key="5">
    <source>
        <dbReference type="EMBL" id="KAK6500105.1"/>
    </source>
</evidence>
<dbReference type="InterPro" id="IPR019775">
    <property type="entry name" value="WD40_repeat_CS"/>
</dbReference>
<accession>A0AAV9W277</accession>
<dbReference type="PROSITE" id="PS50082">
    <property type="entry name" value="WD_REPEATS_2"/>
    <property type="match status" value="5"/>
</dbReference>
<feature type="repeat" description="WD" evidence="3">
    <location>
        <begin position="828"/>
        <end position="869"/>
    </location>
</feature>
<evidence type="ECO:0000313" key="6">
    <source>
        <dbReference type="Proteomes" id="UP001370758"/>
    </source>
</evidence>
<dbReference type="Gene3D" id="3.40.50.300">
    <property type="entry name" value="P-loop containing nucleotide triphosphate hydrolases"/>
    <property type="match status" value="1"/>
</dbReference>
<dbReference type="InterPro" id="IPR056884">
    <property type="entry name" value="NPHP3-like_N"/>
</dbReference>
<comment type="caution">
    <text evidence="5">The sequence shown here is derived from an EMBL/GenBank/DDBJ whole genome shotgun (WGS) entry which is preliminary data.</text>
</comment>
<evidence type="ECO:0000256" key="3">
    <source>
        <dbReference type="PROSITE-ProRule" id="PRU00221"/>
    </source>
</evidence>
<sequence>MYLEDVFFIVDDDEKVGREGYELVQRVAYETERVTNTVKMFKKRIEETKTRIFSFFETHMTPKVIKLSDESYGRYGDPVILVTRDSVELGISDLEELLSAPANHSTIVKFKSEQDPTYRTVHDRLKDIIQSAEAAAIRGPTKRKLPPTLQDNQRKMISEIRKQIPSAPNAAFDSYKDDGLDAKCHPGTRTELLCEVREWAKDPDGPYIYWLRGMAGTGKSTIARTLAQNFEEDGLLGASFFFKRGESDRGNASRLFTTIATQFLSRIPDLIPHIRTAIDEEPEIATKSLEKQFDRLILYPLEKLSQVSLSVVLVLDALDECEGDHIIRKVIYLLAKVQALKTVHIRIFLTSRPELPTRLGFGNISSDIYKDIKLHDVPPAIIEHDISLFLTAKFSAMRDDFNKSTTRVLLPPEWPGADVIQKLTSTAIPLFIFAATICRFVGDMVEWDPETRLATVLKYGVVGASQLDQTYLPVLERLEGDVPKQKLRRCLFGQEFREIIGSIVILADPLSILSLASLLGKSQNEISNKLHHLHSVLNIPKDTNAPVRPLHLSFREFLIDPEKEDSDLWFWINEKETHSAIAKRSLINNEGPEALRFLHDAKRFLLQSWRIVDQAPLQLYSSAIIFSPETSIIKARFRNHIPREICMLPKVQQFWGAELQTLEHEGTVAAIAFSPDGAWLVLGSDDGIIIVWNAVTGEEVKRLKGYNLICVIAFSSDSTRLASALGDGIIILWDIITGKEIKQLTGHDEVTAVTFSSDGTQLISMSRDGIITFWNTTTGEEVKRSKGYSEWTGAVAFSPDGTQLVSGSVNGIIIFWDVATGEEVKQLKVNQNHLVGAIAFSPNGELLALASISGTIELWDIEGGLKRLSMERHGWIDAVAFSHDGTRLALGLDGGIIRLWDMEGGGGTIGRRWQAGLDGCFLP</sequence>